<protein>
    <recommendedName>
        <fullName evidence="6">Pentacotripeptide-repeat region of PRORP domain-containing protein</fullName>
    </recommendedName>
</protein>
<dbReference type="Gene3D" id="1.25.40.10">
    <property type="entry name" value="Tetratricopeptide repeat domain"/>
    <property type="match status" value="1"/>
</dbReference>
<dbReference type="EMBL" id="JAAMPI010000376">
    <property type="protein sequence ID" value="KAF4632124.1"/>
    <property type="molecule type" value="Genomic_DNA"/>
</dbReference>
<feature type="region of interest" description="Disordered" evidence="3">
    <location>
        <begin position="96"/>
        <end position="132"/>
    </location>
</feature>
<evidence type="ECO:0008006" key="6">
    <source>
        <dbReference type="Google" id="ProtNLM"/>
    </source>
</evidence>
<evidence type="ECO:0000256" key="3">
    <source>
        <dbReference type="SAM" id="MobiDB-lite"/>
    </source>
</evidence>
<evidence type="ECO:0000256" key="2">
    <source>
        <dbReference type="PROSITE-ProRule" id="PRU00708"/>
    </source>
</evidence>
<feature type="compositionally biased region" description="Basic and acidic residues" evidence="3">
    <location>
        <begin position="418"/>
        <end position="439"/>
    </location>
</feature>
<organism evidence="4 5">
    <name type="scientific">Cudoniella acicularis</name>
    <dbReference type="NCBI Taxonomy" id="354080"/>
    <lineage>
        <taxon>Eukaryota</taxon>
        <taxon>Fungi</taxon>
        <taxon>Dikarya</taxon>
        <taxon>Ascomycota</taxon>
        <taxon>Pezizomycotina</taxon>
        <taxon>Leotiomycetes</taxon>
        <taxon>Helotiales</taxon>
        <taxon>Tricladiaceae</taxon>
        <taxon>Cudoniella</taxon>
    </lineage>
</organism>
<dbReference type="Pfam" id="PF13041">
    <property type="entry name" value="PPR_2"/>
    <property type="match status" value="1"/>
</dbReference>
<dbReference type="Proteomes" id="UP000566819">
    <property type="component" value="Unassembled WGS sequence"/>
</dbReference>
<accession>A0A8H4RNR1</accession>
<feature type="region of interest" description="Disordered" evidence="3">
    <location>
        <begin position="735"/>
        <end position="768"/>
    </location>
</feature>
<dbReference type="InterPro" id="IPR002885">
    <property type="entry name" value="PPR_rpt"/>
</dbReference>
<dbReference type="PANTHER" id="PTHR47942">
    <property type="entry name" value="TETRATRICOPEPTIDE REPEAT (TPR)-LIKE SUPERFAMILY PROTEIN-RELATED"/>
    <property type="match status" value="1"/>
</dbReference>
<evidence type="ECO:0000256" key="1">
    <source>
        <dbReference type="ARBA" id="ARBA00022737"/>
    </source>
</evidence>
<feature type="compositionally biased region" description="Low complexity" evidence="3">
    <location>
        <begin position="735"/>
        <end position="744"/>
    </location>
</feature>
<feature type="region of interest" description="Disordered" evidence="3">
    <location>
        <begin position="414"/>
        <end position="475"/>
    </location>
</feature>
<proteinExistence type="predicted"/>
<keyword evidence="1" id="KW-0677">Repeat</keyword>
<dbReference type="Pfam" id="PF13812">
    <property type="entry name" value="PPR_3"/>
    <property type="match status" value="1"/>
</dbReference>
<feature type="compositionally biased region" description="Basic and acidic residues" evidence="3">
    <location>
        <begin position="108"/>
        <end position="118"/>
    </location>
</feature>
<dbReference type="PANTHER" id="PTHR47942:SF105">
    <property type="entry name" value="ATPASE EXPRESSION PROTEIN 3"/>
    <property type="match status" value="1"/>
</dbReference>
<dbReference type="PROSITE" id="PS51375">
    <property type="entry name" value="PPR"/>
    <property type="match status" value="1"/>
</dbReference>
<sequence length="768" mass="86572">MDATRESLLAPCIGAFSAHATFGLMSDPNLRLEKSFVTDGFLKIFPSHSSVAFCRMLSCSACIERCLQTLIGDSATASPSIRNVVASNIRRDSFSRRFGSTSNSSISRRPDASSDHARPSRPSWSGHRFNPSGIREIGTERLLETRGARVSNREFKLEKSMGRILEKHPAYANDPLKLAEYVRKALRGDDFETALAVVRAASKDLSCTVSWNHLMDWQLTKGRMNAALKTYNEMKKRGQMPDAHTFTIIIRGCTEHKDLSAALGKVLAIYNSMLTDKSPVKPNVIHLNAVLKMCGRAKDMDAMFGVVAQMPPRGISAPNNLTFTTIFNALRMNEATNLRSNLSPLQIRQNSRKTMINARHIWKDITTRWRQGDIWIDEELVCSMGRLMLIGEKQDWDDILSLIEQTMNIPRQVPRLGTQDRKMIEPSSQGRDELDRAVVSEENPENSVETSELTNVDQFKSITPPKPPTAGASAYAKPGRNSLSLVLEAVFKLRLKEPADKYWNIFVEQIGVKPDIDNFHSYLRYSTPGHDAGTFKIAISACSRDSRNFHAFANAGKVLDIMTTALEAPSVPVLTAYLDIAISSTNEPNGVSKQVQGKRILRALERLNPSFLNLKSLLQQTSSRESEMTAREKEEFEDSVLLLMRRMIAAYDLLMDKALVDRAQYSELTQHRSKLTAFVNRHKNKKGEATSKIFDLPPHLLQHVMDHQLNKIMGRAQVSPEKWYQFRERLEKEYQSQQQQAAQAVEMMQENTSRAREAEGRLWGVPKK</sequence>
<dbReference type="InterPro" id="IPR051222">
    <property type="entry name" value="PPR/CCM1_RNA-binding"/>
</dbReference>
<evidence type="ECO:0000313" key="5">
    <source>
        <dbReference type="Proteomes" id="UP000566819"/>
    </source>
</evidence>
<gene>
    <name evidence="4" type="ORF">G7Y89_g6000</name>
</gene>
<feature type="repeat" description="PPR" evidence="2">
    <location>
        <begin position="207"/>
        <end position="241"/>
    </location>
</feature>
<keyword evidence="5" id="KW-1185">Reference proteome</keyword>
<dbReference type="AlphaFoldDB" id="A0A8H4RNR1"/>
<reference evidence="4 5" key="1">
    <citation type="submission" date="2020-03" db="EMBL/GenBank/DDBJ databases">
        <title>Draft Genome Sequence of Cudoniella acicularis.</title>
        <authorList>
            <person name="Buettner E."/>
            <person name="Kellner H."/>
        </authorList>
    </citation>
    <scope>NUCLEOTIDE SEQUENCE [LARGE SCALE GENOMIC DNA]</scope>
    <source>
        <strain evidence="4 5">DSM 108380</strain>
    </source>
</reference>
<name>A0A8H4RNR1_9HELO</name>
<feature type="compositionally biased region" description="Polar residues" evidence="3">
    <location>
        <begin position="98"/>
        <end position="107"/>
    </location>
</feature>
<evidence type="ECO:0000313" key="4">
    <source>
        <dbReference type="EMBL" id="KAF4632124.1"/>
    </source>
</evidence>
<dbReference type="OrthoDB" id="185373at2759"/>
<dbReference type="NCBIfam" id="TIGR00756">
    <property type="entry name" value="PPR"/>
    <property type="match status" value="1"/>
</dbReference>
<dbReference type="InterPro" id="IPR011990">
    <property type="entry name" value="TPR-like_helical_dom_sf"/>
</dbReference>
<comment type="caution">
    <text evidence="4">The sequence shown here is derived from an EMBL/GenBank/DDBJ whole genome shotgun (WGS) entry which is preliminary data.</text>
</comment>